<evidence type="ECO:0000313" key="3">
    <source>
        <dbReference type="EMBL" id="CAD8910141.1"/>
    </source>
</evidence>
<reference evidence="3" key="1">
    <citation type="submission" date="2021-01" db="EMBL/GenBank/DDBJ databases">
        <authorList>
            <person name="Corre E."/>
            <person name="Pelletier E."/>
            <person name="Niang G."/>
            <person name="Scheremetjew M."/>
            <person name="Finn R."/>
            <person name="Kale V."/>
            <person name="Holt S."/>
            <person name="Cochrane G."/>
            <person name="Meng A."/>
            <person name="Brown T."/>
            <person name="Cohen L."/>
        </authorList>
    </citation>
    <scope>NUCLEOTIDE SEQUENCE</scope>
    <source>
        <strain evidence="3">Ms1</strain>
    </source>
</reference>
<gene>
    <name evidence="3" type="ORF">BSP0115_LOCUS3345</name>
</gene>
<organism evidence="3">
    <name type="scientific">Bicosoecida sp. CB-2014</name>
    <dbReference type="NCBI Taxonomy" id="1486930"/>
    <lineage>
        <taxon>Eukaryota</taxon>
        <taxon>Sar</taxon>
        <taxon>Stramenopiles</taxon>
        <taxon>Bigyra</taxon>
        <taxon>Opalozoa</taxon>
        <taxon>Bicosoecida</taxon>
    </lineage>
</organism>
<evidence type="ECO:0000256" key="1">
    <source>
        <dbReference type="SAM" id="Phobius"/>
    </source>
</evidence>
<keyword evidence="1" id="KW-0812">Transmembrane</keyword>
<feature type="chain" id="PRO_5031402550" evidence="2">
    <location>
        <begin position="23"/>
        <end position="356"/>
    </location>
</feature>
<protein>
    <submittedName>
        <fullName evidence="3">Uncharacterized protein</fullName>
    </submittedName>
</protein>
<accession>A0A7S1C5F1</accession>
<proteinExistence type="predicted"/>
<keyword evidence="2" id="KW-0732">Signal</keyword>
<evidence type="ECO:0000256" key="2">
    <source>
        <dbReference type="SAM" id="SignalP"/>
    </source>
</evidence>
<dbReference type="EMBL" id="HBFS01004975">
    <property type="protein sequence ID" value="CAD8910141.1"/>
    <property type="molecule type" value="Transcribed_RNA"/>
</dbReference>
<feature type="signal peptide" evidence="2">
    <location>
        <begin position="1"/>
        <end position="22"/>
    </location>
</feature>
<feature type="transmembrane region" description="Helical" evidence="1">
    <location>
        <begin position="307"/>
        <end position="328"/>
    </location>
</feature>
<name>A0A7S1C5F1_9STRA</name>
<sequence length="356" mass="38720">MARTTALLALVAALGVVAVASAGECCTSFSGVEYSNCNCLEDGREIHNQVVAPGEYVNYHWRLTRWHLIDVDDEDRPELTIRATPCSGNAWLFVTPVTGPPFPRNDTARWAARKESETNSITHKMYYGEVFVSVYGAADVQTNYSIVAIITPDAVSDLDPVPGNNGTVDAQPKDDQEEILFPGDLMAMMIIFTTADVEGAEYMVYASPRYGGEDDADEPCGVEGDPASCIQTTACGLAGGPPIEKMEAWEVLPPNEEQIVEVGGLEQNQEYTFNVVVRTPNRTIAYTPTQGTPTFTRVGQLQDDNTIIIVACSVGGLFVLLVCCIIWAKNRLNKAYQVKRFGRKGFSKVGKGADAK</sequence>
<dbReference type="AlphaFoldDB" id="A0A7S1C5F1"/>
<keyword evidence="1" id="KW-1133">Transmembrane helix</keyword>
<keyword evidence="1" id="KW-0472">Membrane</keyword>